<dbReference type="RefSeq" id="WP_077410586.1">
    <property type="nucleotide sequence ID" value="NZ_JBHRTS010000002.1"/>
</dbReference>
<comment type="caution">
    <text evidence="3">The sequence shown here is derived from an EMBL/GenBank/DDBJ whole genome shotgun (WGS) entry which is preliminary data.</text>
</comment>
<dbReference type="PANTHER" id="PTHR43135:SF3">
    <property type="entry name" value="ALPHA-D-RIBOSE 1-METHYLPHOSPHONATE 5-TRIPHOSPHATE DIPHOSPHATASE"/>
    <property type="match status" value="1"/>
</dbReference>
<dbReference type="InterPro" id="IPR032466">
    <property type="entry name" value="Metal_Hydrolase"/>
</dbReference>
<dbReference type="Pfam" id="PF01979">
    <property type="entry name" value="Amidohydro_1"/>
    <property type="match status" value="1"/>
</dbReference>
<feature type="domain" description="Amidohydrolase-related" evidence="2">
    <location>
        <begin position="845"/>
        <end position="929"/>
    </location>
</feature>
<organism evidence="3 4">
    <name type="scientific">Marinicella sediminis</name>
    <dbReference type="NCBI Taxonomy" id="1792834"/>
    <lineage>
        <taxon>Bacteria</taxon>
        <taxon>Pseudomonadati</taxon>
        <taxon>Pseudomonadota</taxon>
        <taxon>Gammaproteobacteria</taxon>
        <taxon>Lysobacterales</taxon>
        <taxon>Marinicellaceae</taxon>
        <taxon>Marinicella</taxon>
    </lineage>
</organism>
<keyword evidence="1" id="KW-0732">Signal</keyword>
<name>A0ABV7JAC9_9GAMM</name>
<dbReference type="InterPro" id="IPR006680">
    <property type="entry name" value="Amidohydro-rel"/>
</dbReference>
<evidence type="ECO:0000259" key="2">
    <source>
        <dbReference type="Pfam" id="PF01979"/>
    </source>
</evidence>
<dbReference type="SUPFAM" id="SSF51338">
    <property type="entry name" value="Composite domain of metallo-dependent hydrolases"/>
    <property type="match status" value="3"/>
</dbReference>
<feature type="signal peptide" evidence="1">
    <location>
        <begin position="1"/>
        <end position="21"/>
    </location>
</feature>
<protein>
    <submittedName>
        <fullName evidence="3">Amidohydrolase family protein</fullName>
    </submittedName>
</protein>
<evidence type="ECO:0000256" key="1">
    <source>
        <dbReference type="SAM" id="SignalP"/>
    </source>
</evidence>
<gene>
    <name evidence="3" type="ORF">ACFODZ_05090</name>
</gene>
<evidence type="ECO:0000313" key="4">
    <source>
        <dbReference type="Proteomes" id="UP001595533"/>
    </source>
</evidence>
<dbReference type="Gene3D" id="3.20.20.140">
    <property type="entry name" value="Metal-dependent hydrolases"/>
    <property type="match status" value="2"/>
</dbReference>
<sequence length="1000" mass="110424">MNTKLKLTAWAVLACSQFAQAAQVPTETVNGNIDQRTPLMALTHATIHVNPDKTLEQATVLIQGDRIVGISEDNQVPDDAQVINYRGLHIYPGFIHLDASTGLPEPDKKPPFSWGGKETINSTKPGAYNNNEAIKASYDAAEHFNTDAKANQKLREAGFTVALSHRKDGIMRGTSVLTHLSDGAPELSIIKSQVAQHYSFDKGSSKQDYPISLMGAAALIRQTWLDADWYARQDVMVDLDLAAINQQQQLPKFITVGNWQQNLLADKIATEFATQFMVRTQGDSYQNLTAVKATGQALIVPLKFPKAPEIHDQLDAWNIDYTDLKKWELAPHNPALLEQQEITFALVPDEGPKALGGFLKDLRTAHEKGLSQRAALAALTETPAQLLGAKDLGAVAEGYLANLVITDGPLLSKGTQIAETWVAGQNHTINGRPDLLSGMYELAMKDHSHQFELKREKGKYKLSPVAEDDPYSYQLTTAGQFAKLTVKSDEKEVKLLGLIKDHAINATDGSGWVISKTSDLDADKQTDPTKDQPTQPVIPSPFTAYGMASIDPSDSVLIQNATVWTNEEQGILQNTDVLVIDGKINKLGQNLQAAHDIKVIDGSELHLTTGIIDEHAHIALLSVNDIAVNSSMVRMEDVVNPHDINIYRNLSGGVTAAQLLHGSANPIGGQSALIKLKWGASHPEDLLIDDAKGFIKFALGENVKRSRSQDSIRYPLTRMGVEQVYRDAFTQARAYEQEWQAFNNLSSRAQKRTTPPRKDLAMEATLEVLNQQRFVSCHSYVQSEINMLMHVAEDFDFRVNTFTHILEGYKVADKMKAHGVGGSTFADWWAYKWEVNYAIPYNAALMNNEGVVTAINSDSAEMSRRLNQEAAKAIKYGGLSETEAWKLVTLNPAKLLHLDDRMGSIAVGKDADLVLWSDHPLSIYAKAEKTLVDGVLYFDREQQADLESMIATEKQRLIDLSKASPGQKAPFKSMPPKTYECESITGYHEFDHMFYTGAQQ</sequence>
<keyword evidence="4" id="KW-1185">Reference proteome</keyword>
<dbReference type="InterPro" id="IPR011059">
    <property type="entry name" value="Metal-dep_hydrolase_composite"/>
</dbReference>
<proteinExistence type="predicted"/>
<reference evidence="4" key="1">
    <citation type="journal article" date="2019" name="Int. J. Syst. Evol. Microbiol.">
        <title>The Global Catalogue of Microorganisms (GCM) 10K type strain sequencing project: providing services to taxonomists for standard genome sequencing and annotation.</title>
        <authorList>
            <consortium name="The Broad Institute Genomics Platform"/>
            <consortium name="The Broad Institute Genome Sequencing Center for Infectious Disease"/>
            <person name="Wu L."/>
            <person name="Ma J."/>
        </authorList>
    </citation>
    <scope>NUCLEOTIDE SEQUENCE [LARGE SCALE GENOMIC DNA]</scope>
    <source>
        <strain evidence="4">KCTC 42953</strain>
    </source>
</reference>
<dbReference type="Proteomes" id="UP001595533">
    <property type="component" value="Unassembled WGS sequence"/>
</dbReference>
<dbReference type="PANTHER" id="PTHR43135">
    <property type="entry name" value="ALPHA-D-RIBOSE 1-METHYLPHOSPHONATE 5-TRIPHOSPHATE DIPHOSPHATASE"/>
    <property type="match status" value="1"/>
</dbReference>
<feature type="chain" id="PRO_5046477037" evidence="1">
    <location>
        <begin position="22"/>
        <end position="1000"/>
    </location>
</feature>
<evidence type="ECO:0000313" key="3">
    <source>
        <dbReference type="EMBL" id="MFC3193616.1"/>
    </source>
</evidence>
<dbReference type="InterPro" id="IPR051781">
    <property type="entry name" value="Metallo-dep_Hydrolase"/>
</dbReference>
<dbReference type="EMBL" id="JBHRTS010000002">
    <property type="protein sequence ID" value="MFC3193616.1"/>
    <property type="molecule type" value="Genomic_DNA"/>
</dbReference>
<accession>A0ABV7JAC9</accession>
<dbReference type="SUPFAM" id="SSF51556">
    <property type="entry name" value="Metallo-dependent hydrolases"/>
    <property type="match status" value="1"/>
</dbReference>